<evidence type="ECO:0000256" key="4">
    <source>
        <dbReference type="ARBA" id="ARBA00023136"/>
    </source>
</evidence>
<dbReference type="SUPFAM" id="SSF50494">
    <property type="entry name" value="Trypsin-like serine proteases"/>
    <property type="match status" value="1"/>
</dbReference>
<dbReference type="AlphaFoldDB" id="A0A147EZV6"/>
<keyword evidence="2 5" id="KW-0812">Transmembrane</keyword>
<evidence type="ECO:0000313" key="6">
    <source>
        <dbReference type="EMBL" id="KTR95957.1"/>
    </source>
</evidence>
<dbReference type="NCBIfam" id="NF033740">
    <property type="entry name" value="MarP_fam_protase"/>
    <property type="match status" value="1"/>
</dbReference>
<dbReference type="PANTHER" id="PTHR43019:SF23">
    <property type="entry name" value="PROTEASE DO-LIKE 5, CHLOROPLASTIC"/>
    <property type="match status" value="1"/>
</dbReference>
<dbReference type="Pfam" id="PF02674">
    <property type="entry name" value="Colicin_V"/>
    <property type="match status" value="1"/>
</dbReference>
<dbReference type="PRINTS" id="PR00834">
    <property type="entry name" value="PROTEASES2C"/>
</dbReference>
<feature type="transmembrane region" description="Helical" evidence="5">
    <location>
        <begin position="99"/>
        <end position="121"/>
    </location>
</feature>
<dbReference type="InterPro" id="IPR047680">
    <property type="entry name" value="MarP-like"/>
</dbReference>
<dbReference type="OrthoDB" id="9766361at2"/>
<gene>
    <name evidence="6" type="ORF">NS220_04265</name>
</gene>
<evidence type="ECO:0000256" key="2">
    <source>
        <dbReference type="ARBA" id="ARBA00022692"/>
    </source>
</evidence>
<dbReference type="InterPro" id="IPR043504">
    <property type="entry name" value="Peptidase_S1_PA_chymotrypsin"/>
</dbReference>
<evidence type="ECO:0000256" key="5">
    <source>
        <dbReference type="SAM" id="Phobius"/>
    </source>
</evidence>
<dbReference type="InterPro" id="IPR009003">
    <property type="entry name" value="Peptidase_S1_PA"/>
</dbReference>
<name>A0A147EZV6_MICTE</name>
<comment type="subcellular location">
    <subcellularLocation>
        <location evidence="1">Membrane</location>
        <topology evidence="1">Multi-pass membrane protein</topology>
    </subcellularLocation>
</comment>
<dbReference type="RefSeq" id="WP_058622851.1">
    <property type="nucleotide sequence ID" value="NZ_LDRT01000021.1"/>
</dbReference>
<dbReference type="GO" id="GO:0006508">
    <property type="term" value="P:proteolysis"/>
    <property type="evidence" value="ECO:0007669"/>
    <property type="project" value="InterPro"/>
</dbReference>
<comment type="caution">
    <text evidence="6">The sequence shown here is derived from an EMBL/GenBank/DDBJ whole genome shotgun (WGS) entry which is preliminary data.</text>
</comment>
<reference evidence="6 7" key="1">
    <citation type="journal article" date="2016" name="Front. Microbiol.">
        <title>Genomic Resource of Rice Seed Associated Bacteria.</title>
        <authorList>
            <person name="Midha S."/>
            <person name="Bansal K."/>
            <person name="Sharma S."/>
            <person name="Kumar N."/>
            <person name="Patil P.P."/>
            <person name="Chaudhry V."/>
            <person name="Patil P.B."/>
        </authorList>
    </citation>
    <scope>NUCLEOTIDE SEQUENCE [LARGE SCALE GENOMIC DNA]</scope>
    <source>
        <strain evidence="6 7">NS220</strain>
    </source>
</reference>
<keyword evidence="4 5" id="KW-0472">Membrane</keyword>
<dbReference type="GO" id="GO:0009403">
    <property type="term" value="P:toxin biosynthetic process"/>
    <property type="evidence" value="ECO:0007669"/>
    <property type="project" value="InterPro"/>
</dbReference>
<dbReference type="InterPro" id="IPR003825">
    <property type="entry name" value="Colicin-V_CvpA"/>
</dbReference>
<dbReference type="Proteomes" id="UP000075025">
    <property type="component" value="Unassembled WGS sequence"/>
</dbReference>
<dbReference type="PANTHER" id="PTHR43019">
    <property type="entry name" value="SERINE ENDOPROTEASE DEGS"/>
    <property type="match status" value="1"/>
</dbReference>
<sequence length="391" mass="39212">MPVVDIVLIVVLAIALLVGLSRGFLATIGFFAGLALGAVAAFWVTPFVGQWVAEPAWRGPAMVGAGVLLLLLGAGLGSAVGQVFRRGADRIKLRVPERLLGGVVNVAAAALAISFVSGSLVPAGMPVVSAALGSSAVVRTIDDITPDPLRAAIAQLRGTVLADGIPRLGQLIQIGPVPTAPDIALDDPALTEAAQSVARISGTAYACGITSSGSGFVAGDGRVITNAHVVAGVDTPLVELPGQPAREGRVVYFDPADDLAVVAVDGLDARPLPVVSTLEVGAAAVVQGYPYGGPFTSGSAQVLSVGSVPVPDIYDGESSPREIYALAAVVRPGNSGGPLLTPSGDVAGVVFARSDTDDNVGYAMTPAELEPVLAQLGSLSTPVASGACIPR</sequence>
<dbReference type="GO" id="GO:0004252">
    <property type="term" value="F:serine-type endopeptidase activity"/>
    <property type="evidence" value="ECO:0007669"/>
    <property type="project" value="InterPro"/>
</dbReference>
<dbReference type="Pfam" id="PF13365">
    <property type="entry name" value="Trypsin_2"/>
    <property type="match status" value="1"/>
</dbReference>
<keyword evidence="3 5" id="KW-1133">Transmembrane helix</keyword>
<feature type="transmembrane region" description="Helical" evidence="5">
    <location>
        <begin position="32"/>
        <end position="53"/>
    </location>
</feature>
<evidence type="ECO:0000256" key="1">
    <source>
        <dbReference type="ARBA" id="ARBA00004141"/>
    </source>
</evidence>
<accession>A0A147EZV6</accession>
<proteinExistence type="predicted"/>
<evidence type="ECO:0000313" key="7">
    <source>
        <dbReference type="Proteomes" id="UP000075025"/>
    </source>
</evidence>
<feature type="transmembrane region" description="Helical" evidence="5">
    <location>
        <begin position="59"/>
        <end position="79"/>
    </location>
</feature>
<feature type="transmembrane region" description="Helical" evidence="5">
    <location>
        <begin position="6"/>
        <end position="25"/>
    </location>
</feature>
<dbReference type="InterPro" id="IPR001940">
    <property type="entry name" value="Peptidase_S1C"/>
</dbReference>
<evidence type="ECO:0000256" key="3">
    <source>
        <dbReference type="ARBA" id="ARBA00022989"/>
    </source>
</evidence>
<dbReference type="PATRIC" id="fig|2033.6.peg.1657"/>
<protein>
    <submittedName>
        <fullName evidence="6">Colicin V production protein</fullName>
    </submittedName>
</protein>
<dbReference type="GO" id="GO:0016020">
    <property type="term" value="C:membrane"/>
    <property type="evidence" value="ECO:0007669"/>
    <property type="project" value="UniProtKB-SubCell"/>
</dbReference>
<dbReference type="EMBL" id="LDRT01000021">
    <property type="protein sequence ID" value="KTR95957.1"/>
    <property type="molecule type" value="Genomic_DNA"/>
</dbReference>
<organism evidence="6 7">
    <name type="scientific">Microbacterium testaceum</name>
    <name type="common">Aureobacterium testaceum</name>
    <name type="synonym">Brevibacterium testaceum</name>
    <dbReference type="NCBI Taxonomy" id="2033"/>
    <lineage>
        <taxon>Bacteria</taxon>
        <taxon>Bacillati</taxon>
        <taxon>Actinomycetota</taxon>
        <taxon>Actinomycetes</taxon>
        <taxon>Micrococcales</taxon>
        <taxon>Microbacteriaceae</taxon>
        <taxon>Microbacterium</taxon>
    </lineage>
</organism>
<dbReference type="Gene3D" id="2.40.10.10">
    <property type="entry name" value="Trypsin-like serine proteases"/>
    <property type="match status" value="2"/>
</dbReference>